<keyword evidence="1" id="KW-0732">Signal</keyword>
<dbReference type="EMBL" id="MCFA01000226">
    <property type="protein sequence ID" value="ORX97850.1"/>
    <property type="molecule type" value="Genomic_DNA"/>
</dbReference>
<dbReference type="STRING" id="1231657.A0A1Y1YIL2"/>
<protein>
    <recommendedName>
        <fullName evidence="4">3-carboxymuconate cyclase</fullName>
    </recommendedName>
</protein>
<evidence type="ECO:0008006" key="4">
    <source>
        <dbReference type="Google" id="ProtNLM"/>
    </source>
</evidence>
<comment type="caution">
    <text evidence="2">The sequence shown here is derived from an EMBL/GenBank/DDBJ whole genome shotgun (WGS) entry which is preliminary data.</text>
</comment>
<dbReference type="Gene3D" id="2.130.10.10">
    <property type="entry name" value="YVTN repeat-like/Quinoprotein amine dehydrogenase"/>
    <property type="match status" value="1"/>
</dbReference>
<feature type="chain" id="PRO_5011988142" description="3-carboxymuconate cyclase" evidence="1">
    <location>
        <begin position="21"/>
        <end position="394"/>
    </location>
</feature>
<gene>
    <name evidence="2" type="ORF">BCR34DRAFT_677065</name>
</gene>
<keyword evidence="3" id="KW-1185">Reference proteome</keyword>
<accession>A0A1Y1YIL2</accession>
<evidence type="ECO:0000313" key="3">
    <source>
        <dbReference type="Proteomes" id="UP000193144"/>
    </source>
</evidence>
<name>A0A1Y1YIL2_9PLEO</name>
<evidence type="ECO:0000256" key="1">
    <source>
        <dbReference type="SAM" id="SignalP"/>
    </source>
</evidence>
<reference evidence="2 3" key="1">
    <citation type="submission" date="2016-07" db="EMBL/GenBank/DDBJ databases">
        <title>Pervasive Adenine N6-methylation of Active Genes in Fungi.</title>
        <authorList>
            <consortium name="DOE Joint Genome Institute"/>
            <person name="Mondo S.J."/>
            <person name="Dannebaum R.O."/>
            <person name="Kuo R.C."/>
            <person name="Labutti K."/>
            <person name="Haridas S."/>
            <person name="Kuo A."/>
            <person name="Salamov A."/>
            <person name="Ahrendt S.R."/>
            <person name="Lipzen A."/>
            <person name="Sullivan W."/>
            <person name="Andreopoulos W.B."/>
            <person name="Clum A."/>
            <person name="Lindquist E."/>
            <person name="Daum C."/>
            <person name="Ramamoorthy G.K."/>
            <person name="Gryganskyi A."/>
            <person name="Culley D."/>
            <person name="Magnuson J.K."/>
            <person name="James T.Y."/>
            <person name="O'Malley M.A."/>
            <person name="Stajich J.E."/>
            <person name="Spatafora J.W."/>
            <person name="Visel A."/>
            <person name="Grigoriev I.V."/>
        </authorList>
    </citation>
    <scope>NUCLEOTIDE SEQUENCE [LARGE SCALE GENOMIC DNA]</scope>
    <source>
        <strain evidence="2 3">CBS 115471</strain>
    </source>
</reference>
<proteinExistence type="predicted"/>
<dbReference type="AlphaFoldDB" id="A0A1Y1YIL2"/>
<dbReference type="OrthoDB" id="10006285at2759"/>
<sequence>MHLSPSLVLFSALLSSTGYAAPTAKCADGERAIYLQTNAKEGNNIVAIPIGSDGTLGAGVLHSSLGKGGNHVDGMTGMSVAPDGLLSQSAVAVAGNYLFTVNAMSNSAVMYRINPKNATNLSVYKEVPVQGTFPNTIAASSKHKIACVATTGKSNGVSCATFDDRQGLSAFDALRPLGLNQTTPPSGPPNTVSQIGFTEDEDFLVVTVKADPPTKKPGFVAVYQVEGKRVARDAARSSPAGTAILFSFDQIPHTNKFIVTDPSIGAAILDLNTETCDVTTYKAINITGQKATCWSTISPATGTAFVADGGVNRLVEINVKDGNIVNIYNYTNGDLGLFDLRAIGDYVYALAPGNGTTVLPSVTVVKAKTGKMVQHLSLATLGVTVNVQGMAFFG</sequence>
<dbReference type="SUPFAM" id="SSF75011">
    <property type="entry name" value="3-carboxy-cis,cis-mucoante lactonizing enzyme"/>
    <property type="match status" value="1"/>
</dbReference>
<feature type="signal peptide" evidence="1">
    <location>
        <begin position="1"/>
        <end position="20"/>
    </location>
</feature>
<dbReference type="InterPro" id="IPR015943">
    <property type="entry name" value="WD40/YVTN_repeat-like_dom_sf"/>
</dbReference>
<dbReference type="Proteomes" id="UP000193144">
    <property type="component" value="Unassembled WGS sequence"/>
</dbReference>
<evidence type="ECO:0000313" key="2">
    <source>
        <dbReference type="EMBL" id="ORX97850.1"/>
    </source>
</evidence>
<organism evidence="2 3">
    <name type="scientific">Clohesyomyces aquaticus</name>
    <dbReference type="NCBI Taxonomy" id="1231657"/>
    <lineage>
        <taxon>Eukaryota</taxon>
        <taxon>Fungi</taxon>
        <taxon>Dikarya</taxon>
        <taxon>Ascomycota</taxon>
        <taxon>Pezizomycotina</taxon>
        <taxon>Dothideomycetes</taxon>
        <taxon>Pleosporomycetidae</taxon>
        <taxon>Pleosporales</taxon>
        <taxon>Lindgomycetaceae</taxon>
        <taxon>Clohesyomyces</taxon>
    </lineage>
</organism>